<dbReference type="EMBL" id="BAAALD010000009">
    <property type="protein sequence ID" value="GAA1074737.1"/>
    <property type="molecule type" value="Genomic_DNA"/>
</dbReference>
<comment type="caution">
    <text evidence="1">The sequence shown here is derived from an EMBL/GenBank/DDBJ whole genome shotgun (WGS) entry which is preliminary data.</text>
</comment>
<protein>
    <recommendedName>
        <fullName evidence="3">Secreted protein</fullName>
    </recommendedName>
</protein>
<dbReference type="Proteomes" id="UP001499987">
    <property type="component" value="Unassembled WGS sequence"/>
</dbReference>
<sequence>MAPAAVTVVTVVVAAAAVGAAASVGIGVMPSSVVHRCFPAVARWSRLVSLASQPPRALVRAVCGGRNLRAAAAKQRGSTVGA</sequence>
<keyword evidence="2" id="KW-1185">Reference proteome</keyword>
<evidence type="ECO:0008006" key="3">
    <source>
        <dbReference type="Google" id="ProtNLM"/>
    </source>
</evidence>
<evidence type="ECO:0000313" key="1">
    <source>
        <dbReference type="EMBL" id="GAA1074737.1"/>
    </source>
</evidence>
<accession>A0ABN1TCM3</accession>
<organism evidence="1 2">
    <name type="scientific">Kitasatospora arboriphila</name>
    <dbReference type="NCBI Taxonomy" id="258052"/>
    <lineage>
        <taxon>Bacteria</taxon>
        <taxon>Bacillati</taxon>
        <taxon>Actinomycetota</taxon>
        <taxon>Actinomycetes</taxon>
        <taxon>Kitasatosporales</taxon>
        <taxon>Streptomycetaceae</taxon>
        <taxon>Kitasatospora</taxon>
    </lineage>
</organism>
<proteinExistence type="predicted"/>
<gene>
    <name evidence="1" type="ORF">GCM10009663_14550</name>
</gene>
<evidence type="ECO:0000313" key="2">
    <source>
        <dbReference type="Proteomes" id="UP001499987"/>
    </source>
</evidence>
<name>A0ABN1TCM3_9ACTN</name>
<reference evidence="1 2" key="1">
    <citation type="journal article" date="2019" name="Int. J. Syst. Evol. Microbiol.">
        <title>The Global Catalogue of Microorganisms (GCM) 10K type strain sequencing project: providing services to taxonomists for standard genome sequencing and annotation.</title>
        <authorList>
            <consortium name="The Broad Institute Genomics Platform"/>
            <consortium name="The Broad Institute Genome Sequencing Center for Infectious Disease"/>
            <person name="Wu L."/>
            <person name="Ma J."/>
        </authorList>
    </citation>
    <scope>NUCLEOTIDE SEQUENCE [LARGE SCALE GENOMIC DNA]</scope>
    <source>
        <strain evidence="1 2">JCM 13002</strain>
    </source>
</reference>